<comment type="caution">
    <text evidence="15">The sequence shown here is derived from an EMBL/GenBank/DDBJ whole genome shotgun (WGS) entry which is preliminary data.</text>
</comment>
<feature type="region of interest" description="Domain IV, binds dsDNA" evidence="8">
    <location>
        <begin position="352"/>
        <end position="470"/>
    </location>
</feature>
<evidence type="ECO:0000256" key="2">
    <source>
        <dbReference type="ARBA" id="ARBA00022490"/>
    </source>
</evidence>
<proteinExistence type="inferred from homology"/>
<dbReference type="CDD" id="cd00009">
    <property type="entry name" value="AAA"/>
    <property type="match status" value="1"/>
</dbReference>
<keyword evidence="3 8" id="KW-0235">DNA replication</keyword>
<reference evidence="15" key="2">
    <citation type="journal article" date="2021" name="PeerJ">
        <title>Extensive microbial diversity within the chicken gut microbiome revealed by metagenomics and culture.</title>
        <authorList>
            <person name="Gilroy R."/>
            <person name="Ravi A."/>
            <person name="Getino M."/>
            <person name="Pursley I."/>
            <person name="Horton D.L."/>
            <person name="Alikhan N.F."/>
            <person name="Baker D."/>
            <person name="Gharbi K."/>
            <person name="Hall N."/>
            <person name="Watson M."/>
            <person name="Adriaenssens E.M."/>
            <person name="Foster-Nyarko E."/>
            <person name="Jarju S."/>
            <person name="Secka A."/>
            <person name="Antonio M."/>
            <person name="Oren A."/>
            <person name="Chaudhuri R.R."/>
            <person name="La Ragione R."/>
            <person name="Hildebrand F."/>
            <person name="Pallen M.J."/>
        </authorList>
    </citation>
    <scope>NUCLEOTIDE SEQUENCE</scope>
    <source>
        <strain evidence="15">CHK176-22527</strain>
    </source>
</reference>
<dbReference type="GO" id="GO:0006270">
    <property type="term" value="P:DNA replication initiation"/>
    <property type="evidence" value="ECO:0007669"/>
    <property type="project" value="UniProtKB-UniRule"/>
</dbReference>
<feature type="region of interest" description="Disordered" evidence="12">
    <location>
        <begin position="92"/>
        <end position="117"/>
    </location>
</feature>
<dbReference type="InterPro" id="IPR020591">
    <property type="entry name" value="Chromosome_initiator_DnaA-like"/>
</dbReference>
<dbReference type="GO" id="GO:0005524">
    <property type="term" value="F:ATP binding"/>
    <property type="evidence" value="ECO:0007669"/>
    <property type="project" value="UniProtKB-UniRule"/>
</dbReference>
<feature type="binding site" evidence="8">
    <location>
        <position position="171"/>
    </location>
    <ligand>
        <name>ATP</name>
        <dbReference type="ChEBI" id="CHEBI:30616"/>
    </ligand>
</feature>
<dbReference type="SMART" id="SM00382">
    <property type="entry name" value="AAA"/>
    <property type="match status" value="1"/>
</dbReference>
<dbReference type="InterPro" id="IPR018312">
    <property type="entry name" value="Chromosome_initiator_DnaA_CS"/>
</dbReference>
<comment type="subcellular location">
    <subcellularLocation>
        <location evidence="8">Cytoplasm</location>
    </subcellularLocation>
</comment>
<dbReference type="SMART" id="SM00760">
    <property type="entry name" value="Bac_DnaA_C"/>
    <property type="match status" value="1"/>
</dbReference>
<dbReference type="Gene3D" id="3.40.50.300">
    <property type="entry name" value="P-loop containing nucleotide triphosphate hydrolases"/>
    <property type="match status" value="1"/>
</dbReference>
<dbReference type="GO" id="GO:0005737">
    <property type="term" value="C:cytoplasm"/>
    <property type="evidence" value="ECO:0007669"/>
    <property type="project" value="UniProtKB-SubCell"/>
</dbReference>
<dbReference type="PROSITE" id="PS01008">
    <property type="entry name" value="DNAA"/>
    <property type="match status" value="1"/>
</dbReference>
<dbReference type="Pfam" id="PF08299">
    <property type="entry name" value="Bac_DnaA_C"/>
    <property type="match status" value="1"/>
</dbReference>
<evidence type="ECO:0000256" key="8">
    <source>
        <dbReference type="HAMAP-Rule" id="MF_00377"/>
    </source>
</evidence>
<dbReference type="CDD" id="cd06571">
    <property type="entry name" value="Bac_DnaA_C"/>
    <property type="match status" value="1"/>
</dbReference>
<feature type="region of interest" description="Domain I, interacts with DnaA modulators" evidence="8">
    <location>
        <begin position="1"/>
        <end position="93"/>
    </location>
</feature>
<feature type="binding site" evidence="8">
    <location>
        <position position="173"/>
    </location>
    <ligand>
        <name>ATP</name>
        <dbReference type="ChEBI" id="CHEBI:30616"/>
    </ligand>
</feature>
<dbReference type="GO" id="GO:0005886">
    <property type="term" value="C:plasma membrane"/>
    <property type="evidence" value="ECO:0007669"/>
    <property type="project" value="TreeGrafter"/>
</dbReference>
<dbReference type="SUPFAM" id="SSF48295">
    <property type="entry name" value="TrpR-like"/>
    <property type="match status" value="1"/>
</dbReference>
<dbReference type="HAMAP" id="MF_00377">
    <property type="entry name" value="DnaA_bact"/>
    <property type="match status" value="1"/>
</dbReference>
<keyword evidence="7 8" id="KW-0238">DNA-binding</keyword>
<comment type="subunit">
    <text evidence="8">Oligomerizes as a right-handed, spiral filament on DNA at oriC.</text>
</comment>
<feature type="domain" description="Chromosomal replication initiator DnaA C-terminal" evidence="14">
    <location>
        <begin position="379"/>
        <end position="448"/>
    </location>
</feature>
<comment type="function">
    <text evidence="8 10">Plays an essential role in the initiation and regulation of chromosomal replication. ATP-DnaA binds to the origin of replication (oriC) to initiate formation of the DNA replication initiation complex once per cell cycle. Binds the DnaA box (a 9 base pair repeat at the origin) and separates the double-stranded (ds)DNA. Forms a right-handed helical filament on oriC DNA; dsDNA binds to the exterior of the filament while single-stranded (ss)DNA is stabiized in the filament's interior. The ATP-DnaA-oriC complex binds and stabilizes one strand of the AT-rich DNA unwinding element (DUE), permitting loading of DNA polymerase. After initiation quickly degrades to an ADP-DnaA complex that is not apt for DNA replication. Binds acidic phospholipids.</text>
</comment>
<evidence type="ECO:0000259" key="14">
    <source>
        <dbReference type="SMART" id="SM00760"/>
    </source>
</evidence>
<dbReference type="Gene3D" id="1.10.1750.10">
    <property type="match status" value="1"/>
</dbReference>
<evidence type="ECO:0000313" key="15">
    <source>
        <dbReference type="EMBL" id="HIU00304.1"/>
    </source>
</evidence>
<organism evidence="15 16">
    <name type="scientific">Candidatus Allocopromorpha excrementavium</name>
    <dbReference type="NCBI Taxonomy" id="2840741"/>
    <lineage>
        <taxon>Bacteria</taxon>
        <taxon>Bacillati</taxon>
        <taxon>Bacillota</taxon>
        <taxon>Clostridia</taxon>
        <taxon>Eubacteriales</taxon>
        <taxon>Eubacteriaceae</taxon>
        <taxon>Eubacteriaceae incertae sedis</taxon>
        <taxon>Candidatus Allocopromorpha</taxon>
    </lineage>
</organism>
<dbReference type="InterPro" id="IPR024633">
    <property type="entry name" value="DnaA_N_dom"/>
</dbReference>
<dbReference type="InterPro" id="IPR001957">
    <property type="entry name" value="Chromosome_initiator_DnaA"/>
</dbReference>
<dbReference type="InterPro" id="IPR013159">
    <property type="entry name" value="DnaA_C"/>
</dbReference>
<evidence type="ECO:0000256" key="6">
    <source>
        <dbReference type="ARBA" id="ARBA00023121"/>
    </source>
</evidence>
<dbReference type="SUPFAM" id="SSF52540">
    <property type="entry name" value="P-loop containing nucleoside triphosphate hydrolases"/>
    <property type="match status" value="1"/>
</dbReference>
<protein>
    <recommendedName>
        <fullName evidence="8 9">Chromosomal replication initiator protein DnaA</fullName>
    </recommendedName>
</protein>
<dbReference type="Proteomes" id="UP000824159">
    <property type="component" value="Unassembled WGS sequence"/>
</dbReference>
<evidence type="ECO:0000256" key="10">
    <source>
        <dbReference type="RuleBase" id="RU000577"/>
    </source>
</evidence>
<dbReference type="Pfam" id="PF11638">
    <property type="entry name" value="DnaA_N"/>
    <property type="match status" value="1"/>
</dbReference>
<accession>A0A9D1HDN8</accession>
<dbReference type="GO" id="GO:0008289">
    <property type="term" value="F:lipid binding"/>
    <property type="evidence" value="ECO:0007669"/>
    <property type="project" value="UniProtKB-KW"/>
</dbReference>
<dbReference type="Gene3D" id="3.30.300.180">
    <property type="match status" value="1"/>
</dbReference>
<dbReference type="PANTHER" id="PTHR30050:SF2">
    <property type="entry name" value="CHROMOSOMAL REPLICATION INITIATOR PROTEIN DNAA"/>
    <property type="match status" value="1"/>
</dbReference>
<keyword evidence="2 8" id="KW-0963">Cytoplasm</keyword>
<evidence type="ECO:0000256" key="1">
    <source>
        <dbReference type="ARBA" id="ARBA00006583"/>
    </source>
</evidence>
<name>A0A9D1HDN8_9FIRM</name>
<comment type="similarity">
    <text evidence="1 8 11">Belongs to the DnaA family.</text>
</comment>
<dbReference type="AlphaFoldDB" id="A0A9D1HDN8"/>
<dbReference type="EMBL" id="DVLX01000101">
    <property type="protein sequence ID" value="HIU00304.1"/>
    <property type="molecule type" value="Genomic_DNA"/>
</dbReference>
<feature type="binding site" evidence="8">
    <location>
        <position position="174"/>
    </location>
    <ligand>
        <name>ATP</name>
        <dbReference type="ChEBI" id="CHEBI:30616"/>
    </ligand>
</feature>
<comment type="domain">
    <text evidence="8">Domain I is involved in oligomerization and binding regulators, domain II is flexibile and of varying length in different bacteria, domain III forms the AAA+ region, while domain IV binds dsDNA.</text>
</comment>
<dbReference type="NCBIfam" id="TIGR00362">
    <property type="entry name" value="DnaA"/>
    <property type="match status" value="1"/>
</dbReference>
<dbReference type="InterPro" id="IPR013317">
    <property type="entry name" value="DnaA_dom"/>
</dbReference>
<evidence type="ECO:0000256" key="7">
    <source>
        <dbReference type="ARBA" id="ARBA00023125"/>
    </source>
</evidence>
<keyword evidence="4 8" id="KW-0547">Nucleotide-binding</keyword>
<evidence type="ECO:0000256" key="9">
    <source>
        <dbReference type="NCBIfam" id="TIGR00362"/>
    </source>
</evidence>
<keyword evidence="5 8" id="KW-0067">ATP-binding</keyword>
<keyword evidence="6 8" id="KW-0446">Lipid-binding</keyword>
<evidence type="ECO:0000259" key="13">
    <source>
        <dbReference type="SMART" id="SM00382"/>
    </source>
</evidence>
<evidence type="ECO:0000313" key="16">
    <source>
        <dbReference type="Proteomes" id="UP000824159"/>
    </source>
</evidence>
<reference evidence="15" key="1">
    <citation type="submission" date="2020-10" db="EMBL/GenBank/DDBJ databases">
        <authorList>
            <person name="Gilroy R."/>
        </authorList>
    </citation>
    <scope>NUCLEOTIDE SEQUENCE</scope>
    <source>
        <strain evidence="15">CHK176-22527</strain>
    </source>
</reference>
<dbReference type="GO" id="GO:0003688">
    <property type="term" value="F:DNA replication origin binding"/>
    <property type="evidence" value="ECO:0007669"/>
    <property type="project" value="UniProtKB-UniRule"/>
</dbReference>
<gene>
    <name evidence="8 15" type="primary">dnaA</name>
    <name evidence="15" type="ORF">IAD12_08725</name>
</gene>
<comment type="caution">
    <text evidence="8">Lacks conserved residue(s) required for the propagation of feature annotation.</text>
</comment>
<dbReference type="GO" id="GO:0006275">
    <property type="term" value="P:regulation of DNA replication"/>
    <property type="evidence" value="ECO:0007669"/>
    <property type="project" value="UniProtKB-UniRule"/>
</dbReference>
<feature type="domain" description="AAA+ ATPase" evidence="13">
    <location>
        <begin position="160"/>
        <end position="293"/>
    </location>
</feature>
<dbReference type="InterPro" id="IPR003593">
    <property type="entry name" value="AAA+_ATPase"/>
</dbReference>
<evidence type="ECO:0000256" key="3">
    <source>
        <dbReference type="ARBA" id="ARBA00022705"/>
    </source>
</evidence>
<dbReference type="InterPro" id="IPR027417">
    <property type="entry name" value="P-loop_NTPase"/>
</dbReference>
<dbReference type="InterPro" id="IPR038454">
    <property type="entry name" value="DnaA_N_sf"/>
</dbReference>
<evidence type="ECO:0000256" key="4">
    <source>
        <dbReference type="ARBA" id="ARBA00022741"/>
    </source>
</evidence>
<dbReference type="PANTHER" id="PTHR30050">
    <property type="entry name" value="CHROMOSOMAL REPLICATION INITIATOR PROTEIN DNAA"/>
    <property type="match status" value="1"/>
</dbReference>
<evidence type="ECO:0000256" key="5">
    <source>
        <dbReference type="ARBA" id="ARBA00022840"/>
    </source>
</evidence>
<dbReference type="FunFam" id="3.40.50.300:FF:000668">
    <property type="entry name" value="Chromosomal replication initiator protein DnaA"/>
    <property type="match status" value="1"/>
</dbReference>
<evidence type="ECO:0000256" key="12">
    <source>
        <dbReference type="SAM" id="MobiDB-lite"/>
    </source>
</evidence>
<dbReference type="Pfam" id="PF00308">
    <property type="entry name" value="Bac_DnaA"/>
    <property type="match status" value="1"/>
</dbReference>
<sequence>MRKKIDEKKWRDILSEISENVTEVSYRSWFSPLIPMEIDDEAAVIYFATSKKQIMEVLEMRYIPLFERAVESIYKKRYKVVVKYKTENEIENELKQNSAKPEAKTSKPVHRQSYEEKGENEFKEEYFLNPRYNFDNFIVGDNNRYAHAVAYAVAESPAVVYNPLFIYGGSGLGKTHLMHAIGHYILEHNPSLKVLYVSSEMFTSELIKAIQDQKNSSSKLDFFKNKYRNADVLLIDDIQFLEGKDATQVEFFHTFNTLYEFEKQIVISSDRHPSKLTDLDDRLRSRFQWNIVADIQPPDFETRVAILRKKAELENIPIDDDILEVIDLIAEKVKFNIRELESALTRIISYSTLFKQHITVKFARKNLNDIFSTRDFNINCETIKKAVCKKYNIKISDIESSKRKREFSHPRQIAMYLCREMTDSSLPKIGEYFGGRDHTTVLHAYDKISSEMKTNEVLAEEIRKLKEEIE</sequence>
<dbReference type="Gene3D" id="1.10.8.60">
    <property type="match status" value="1"/>
</dbReference>
<dbReference type="InterPro" id="IPR010921">
    <property type="entry name" value="Trp_repressor/repl_initiator"/>
</dbReference>
<evidence type="ECO:0000256" key="11">
    <source>
        <dbReference type="RuleBase" id="RU004227"/>
    </source>
</evidence>
<dbReference type="PRINTS" id="PR00051">
    <property type="entry name" value="DNAA"/>
</dbReference>
<feature type="binding site" evidence="8">
    <location>
        <position position="175"/>
    </location>
    <ligand>
        <name>ATP</name>
        <dbReference type="ChEBI" id="CHEBI:30616"/>
    </ligand>
</feature>